<name>A0A6N3GHS8_EUBLI</name>
<accession>A0A6N3GHS8</accession>
<gene>
    <name evidence="1" type="ORF">ELLFYP34_03922</name>
</gene>
<dbReference type="EMBL" id="CACRTR010000016">
    <property type="protein sequence ID" value="VYU63710.1"/>
    <property type="molecule type" value="Genomic_DNA"/>
</dbReference>
<evidence type="ECO:0000313" key="1">
    <source>
        <dbReference type="EMBL" id="VYU63710.1"/>
    </source>
</evidence>
<reference evidence="1" key="1">
    <citation type="submission" date="2019-11" db="EMBL/GenBank/DDBJ databases">
        <authorList>
            <person name="Feng L."/>
        </authorList>
    </citation>
    <scope>NUCLEOTIDE SEQUENCE</scope>
    <source>
        <strain evidence="1">ElimosumLFYP34</strain>
    </source>
</reference>
<organism evidence="1">
    <name type="scientific">Eubacterium limosum</name>
    <dbReference type="NCBI Taxonomy" id="1736"/>
    <lineage>
        <taxon>Bacteria</taxon>
        <taxon>Bacillati</taxon>
        <taxon>Bacillota</taxon>
        <taxon>Clostridia</taxon>
        <taxon>Eubacteriales</taxon>
        <taxon>Eubacteriaceae</taxon>
        <taxon>Eubacterium</taxon>
    </lineage>
</organism>
<proteinExistence type="predicted"/>
<sequence length="74" mass="8662">MGILKDRYADLYGEHFYVSPEYTAYDCMAEGTLRCTIRARTLEEAESLFAEELDRAEEDHPGLQLRLQWVTEDE</sequence>
<dbReference type="AlphaFoldDB" id="A0A6N3GHS8"/>
<protein>
    <submittedName>
        <fullName evidence="1">Uncharacterized protein</fullName>
    </submittedName>
</protein>